<dbReference type="InterPro" id="IPR050164">
    <property type="entry name" value="Peptidase_C19"/>
</dbReference>
<sequence>MTIVTRGQGVGLESPDETNDIPNLHQTPTHTSSASGNANTINFNASAYGPQLPDQSSSGDSIAVQWDENQSSQSCLCPSPNEFVGEQDGEYANFKQDLSFPREHLVSLEEKINNPRWVIPVLPGQELQILLDAAIKLCRAGKDGKSEACQRFFRDSMSVCINKIMTDEAVGGWKYNIHQCIYDNCLRFIEICALKISEDWLPLLELLALVLNPCNKFHTINSMRPSESIPLNTSHPDDYLFARPSIDSRAQRGWLVDMLNKFGERGGFSSLLARFQSEKPLSIPIVCALIKPFGYCYELLTVHTIVTYFLPIVDMIPSILENLSDEELKREAKNESKNDVVSTIIRSCRCLLSRVPNQEEKMKAFEMFRLKMLLRLLQISSFNGKMNALNEVNKLITGIGYFPNRHGSIDHDTDEWLTSDRMARWIKENNVLEIVLRDSLHQPQYVEKLEKILRFIIKEKALTLEDLDAVWAAQAGKHDAIVKNVHDLLAKLAWDFSPEQLDHLFSCFQASWSTANKKQTEKLLELIRRLAEDDKDGVMAHKVLNLFWNLAHKEDVPAEILDQALSAHVKILDYSCSQERDAQKTFWIDKCIEELKSGSNWVLPALKLIRDIVALYEPSPNLSHTQRQHVFYRQDIIDRLQSQFSMVVLVSENLASYIEAVRKYVEEYPDTNPNSYFPDKRYNHVQQVQERLAFLRFLLKDGRLWLCNEQAELIWQCLAEKNVFECDREACFKWFSKIMGDVPDLDPEIYKEFFENNVLQFDPAQLTESGMKCFERFFKIVNSKEGKLRQKKRDYQIDDLDLIGTDYLWRVLANGGDAIANRAIELLKEVNTNLGPRLQTSLCDFHDTHISECVDRLRAHCDTITILCQQHENNPLIKTQIRKESVKMCRVLKVLYEYINECDNNFTSERKLLPLYRASKGKHITLIVRFANTGRQFEDIEMVVHGNLTVGCMRKQILRKVKGFAANLKVELYANAEILDPVDDRRLISEVPSIKDKMLLTVKLIQGSGNLVSSPDSSSDSSTGSPHRALDSSPNEDEMFLPGVIISRHEKYAQFFFNIADKGCELGDSDLRDSARSILRIIPPDQTTAQNLYVLFCNAELGQNGEPVEGPNIDSLFFDASPSHVLYNIEVLYTLLMPSYDPSNEKIVDFQSALLCSDKAQVLLELLTKNKFLPKADVATKRAAFLTLLKICNVLLTIVGHIMNKMAESSRNCFSDRCLPPHDESLPISSAHSLIREAFYSLPHQNTDAAMRNALASRVTEKFFEELMSSNEFQPALIKKAVAFKIPHLEIVRAVMRLAWACAGGNMQLLIDSTSSETLHKCLKDNEPDDDDISVCRESLELMTISVILNRNALQALNSDKLWPKFIIDMVLLCNNRFIRYFAGEQLFLMMSFSHSQIPPKDCIAVLFSVLNDKIVTDNGANTYEYFRLLWRLLSIVQQNELSIENIEVLNSEIAWLKLVKDDVKKYGCLLVDDILLEGHIGITRELIKCLSPEKKFYYGSDESSSINLVKELIEDFIFPASKLMIHLEKTKEPILEKAVPVCNTPQALDSAFDLLVTLCVSCPPNLKLVVNMLCDMFYSERDNPLIEWDYLPPVGPRPPTGFVGLKNAGATCYMNSVLQQLYMVESIRVNLLAAEGAATDPNEDFSGEDRFDLDSPVDTIDSDEKGSGEDLRKKYNINILKEVQAIFGHLACSKLQYYVPKGLWRNFRLQGEPVNLREQQDAVEFFMSLIESIDDALKALNHEQIMSKILGGSFSDQKICKGCPHRYCREEPFSVISVDMRNHSNLLDSLEQYVKGELLEGVDAYHCDKCDKKVETVKRLCVKKLPPVLTIQLKRFEYDFERVCAIKFNDYFEFPRNLDMEPYTVSGLAKLEGELIDCDNISPDGSSDGFGSTDEICTKYQLTGIVVHSGQASGGHYYSYILHKHNNGVTKWYKFDDGDVSECKMEDDEEMKSQCFGGDYMGEVFDQMLKRMSYRRQKRWWNAYMLFYTRLDAQENILVNNMKQLSISDSRQNNLIMPEPIERSVIRQNIKFMHNRNQFSQEYFHFMKKLSVCNTPSQSQYSFDSPSNNTLEELSLLTVQLVSKFLFHTGFHTKKALRGPASEWNEVLTYHLKNYRSVRKWFAVNILLNHPNRFCEYLLTCPSTEVRTAFIKIVAHVAHYLLSDPATNIPSSPSIYFDSTSPLSDQILIGALQLLNKEISDHGRHLSHYFSLFHIYCGFGTAEKAQLLKLNVPCLFMLIISEEGPGPTIKYQYTELNKCHSVISILIRSCDVRNNCSSYQSNTILPNPYAEYCNNAYIMELQPQVQSILYNRISYVKKVIEEAQLTEDTMKLLQFICWENPQMSKIVLAEVLWQVAFAYCNELKHHIELLLALLRMEDSWQNHRLSNALRGISEEREGLFEITFQSKAHYQKRSYQCIKCMVLLFSKCRPAYNFLTSYTDLKKKWSQAVEWLSEELDRRPFVSSPPYNYTNWQSTGSIPSNDSTTGYLLERSNSARKILEKALELCPDIEGDTDDMSDDGESSQTEEMIPNEIQQPSPSVAVVHPHRVSNFKTDISSMIYDPELPEGGLLGQLSVYQPNLIETNTADARFQQPSHQNSAEELPLAVNVVANDGSPVTEVNPVQNSPSNDAS</sequence>
<reference evidence="8 9" key="1">
    <citation type="submission" date="2024-03" db="EMBL/GenBank/DDBJ databases">
        <title>Adaptation during the transition from Ophiocordyceps entomopathogen to insect associate is accompanied by gene loss and intensified selection.</title>
        <authorList>
            <person name="Ward C.M."/>
            <person name="Onetto C.A."/>
            <person name="Borneman A.R."/>
        </authorList>
    </citation>
    <scope>NUCLEOTIDE SEQUENCE [LARGE SCALE GENOMIC DNA]</scope>
    <source>
        <strain evidence="8">AWRI1</strain>
        <tissue evidence="8">Single Adult Female</tissue>
    </source>
</reference>
<dbReference type="GO" id="GO:0004843">
    <property type="term" value="F:cysteine-type deubiquitinase activity"/>
    <property type="evidence" value="ECO:0007669"/>
    <property type="project" value="InterPro"/>
</dbReference>
<evidence type="ECO:0000256" key="6">
    <source>
        <dbReference type="SAM" id="MobiDB-lite"/>
    </source>
</evidence>
<dbReference type="Proteomes" id="UP001367676">
    <property type="component" value="Unassembled WGS sequence"/>
</dbReference>
<dbReference type="InterPro" id="IPR038765">
    <property type="entry name" value="Papain-like_cys_pep_sf"/>
</dbReference>
<dbReference type="EMBL" id="JBBCAQ010000036">
    <property type="protein sequence ID" value="KAK7576146.1"/>
    <property type="molecule type" value="Genomic_DNA"/>
</dbReference>
<comment type="similarity">
    <text evidence="1">Belongs to the peptidase C19 family.</text>
</comment>
<gene>
    <name evidence="8" type="ORF">V9T40_012432</name>
</gene>
<organism evidence="8 9">
    <name type="scientific">Parthenolecanium corni</name>
    <dbReference type="NCBI Taxonomy" id="536013"/>
    <lineage>
        <taxon>Eukaryota</taxon>
        <taxon>Metazoa</taxon>
        <taxon>Ecdysozoa</taxon>
        <taxon>Arthropoda</taxon>
        <taxon>Hexapoda</taxon>
        <taxon>Insecta</taxon>
        <taxon>Pterygota</taxon>
        <taxon>Neoptera</taxon>
        <taxon>Paraneoptera</taxon>
        <taxon>Hemiptera</taxon>
        <taxon>Sternorrhyncha</taxon>
        <taxon>Coccoidea</taxon>
        <taxon>Coccidae</taxon>
        <taxon>Parthenolecanium</taxon>
    </lineage>
</organism>
<dbReference type="GO" id="GO:0016477">
    <property type="term" value="P:cell migration"/>
    <property type="evidence" value="ECO:0007669"/>
    <property type="project" value="TreeGrafter"/>
</dbReference>
<dbReference type="Pfam" id="PF12030">
    <property type="entry name" value="DUF3517"/>
    <property type="match status" value="1"/>
</dbReference>
<evidence type="ECO:0000256" key="2">
    <source>
        <dbReference type="ARBA" id="ARBA00022553"/>
    </source>
</evidence>
<dbReference type="InterPro" id="IPR001394">
    <property type="entry name" value="Peptidase_C19_UCH"/>
</dbReference>
<dbReference type="GO" id="GO:0005829">
    <property type="term" value="C:cytosol"/>
    <property type="evidence" value="ECO:0007669"/>
    <property type="project" value="TreeGrafter"/>
</dbReference>
<feature type="compositionally biased region" description="Polar residues" evidence="6">
    <location>
        <begin position="2523"/>
        <end position="2539"/>
    </location>
</feature>
<dbReference type="GO" id="GO:0006508">
    <property type="term" value="P:proteolysis"/>
    <property type="evidence" value="ECO:0007669"/>
    <property type="project" value="UniProtKB-KW"/>
</dbReference>
<dbReference type="SUPFAM" id="SSF54001">
    <property type="entry name" value="Cysteine proteinases"/>
    <property type="match status" value="1"/>
</dbReference>
<comment type="caution">
    <text evidence="8">The sequence shown here is derived from an EMBL/GenBank/DDBJ whole genome shotgun (WGS) entry which is preliminary data.</text>
</comment>
<dbReference type="Pfam" id="PF25010">
    <property type="entry name" value="ARM_UBP24_USP9X-Y"/>
    <property type="match status" value="1"/>
</dbReference>
<dbReference type="GO" id="GO:0005634">
    <property type="term" value="C:nucleus"/>
    <property type="evidence" value="ECO:0007669"/>
    <property type="project" value="TreeGrafter"/>
</dbReference>
<feature type="compositionally biased region" description="Acidic residues" evidence="6">
    <location>
        <begin position="2510"/>
        <end position="2522"/>
    </location>
</feature>
<keyword evidence="5" id="KW-0378">Hydrolase</keyword>
<feature type="compositionally biased region" description="Polar residues" evidence="6">
    <location>
        <begin position="20"/>
        <end position="45"/>
    </location>
</feature>
<dbReference type="InterPro" id="IPR028889">
    <property type="entry name" value="USP"/>
</dbReference>
<evidence type="ECO:0000256" key="1">
    <source>
        <dbReference type="ARBA" id="ARBA00009085"/>
    </source>
</evidence>
<feature type="domain" description="USP" evidence="7">
    <location>
        <begin position="1604"/>
        <end position="1992"/>
    </location>
</feature>
<dbReference type="PROSITE" id="PS00972">
    <property type="entry name" value="USP_1"/>
    <property type="match status" value="1"/>
</dbReference>
<proteinExistence type="inferred from homology"/>
<dbReference type="InterPro" id="IPR018200">
    <property type="entry name" value="USP_CS"/>
</dbReference>
<keyword evidence="4" id="KW-0833">Ubl conjugation pathway</keyword>
<evidence type="ECO:0000313" key="9">
    <source>
        <dbReference type="Proteomes" id="UP001367676"/>
    </source>
</evidence>
<feature type="region of interest" description="Disordered" evidence="6">
    <location>
        <begin position="2510"/>
        <end position="2539"/>
    </location>
</feature>
<keyword evidence="9" id="KW-1185">Reference proteome</keyword>
<keyword evidence="2" id="KW-0597">Phosphoprotein</keyword>
<dbReference type="CDD" id="cd02659">
    <property type="entry name" value="peptidase_C19C"/>
    <property type="match status" value="1"/>
</dbReference>
<evidence type="ECO:0000256" key="4">
    <source>
        <dbReference type="ARBA" id="ARBA00022786"/>
    </source>
</evidence>
<protein>
    <recommendedName>
        <fullName evidence="7">USP domain-containing protein</fullName>
    </recommendedName>
</protein>
<dbReference type="Pfam" id="PF00443">
    <property type="entry name" value="UCH"/>
    <property type="match status" value="1"/>
</dbReference>
<evidence type="ECO:0000259" key="7">
    <source>
        <dbReference type="PROSITE" id="PS50235"/>
    </source>
</evidence>
<dbReference type="Pfam" id="PF22900">
    <property type="entry name" value="UCH_UBL1"/>
    <property type="match status" value="1"/>
</dbReference>
<evidence type="ECO:0000313" key="8">
    <source>
        <dbReference type="EMBL" id="KAK7576146.1"/>
    </source>
</evidence>
<feature type="region of interest" description="Disordered" evidence="6">
    <location>
        <begin position="1010"/>
        <end position="1036"/>
    </location>
</feature>
<accession>A0AAN9T8V1</accession>
<dbReference type="Gene3D" id="3.90.70.10">
    <property type="entry name" value="Cysteine proteinases"/>
    <property type="match status" value="1"/>
</dbReference>
<dbReference type="InterPro" id="IPR055176">
    <property type="entry name" value="UBP24/USP9X/USP9Y_UBL"/>
</dbReference>
<keyword evidence="3" id="KW-0645">Protease</keyword>
<feature type="region of interest" description="Disordered" evidence="6">
    <location>
        <begin position="1641"/>
        <end position="1667"/>
    </location>
</feature>
<evidence type="ECO:0000256" key="5">
    <source>
        <dbReference type="ARBA" id="ARBA00022801"/>
    </source>
</evidence>
<name>A0AAN9T8V1_9HEMI</name>
<dbReference type="PROSITE" id="PS50235">
    <property type="entry name" value="USP_3"/>
    <property type="match status" value="1"/>
</dbReference>
<dbReference type="InterPro" id="IPR056850">
    <property type="entry name" value="ARM_UBP34_24_USP9X_Y"/>
</dbReference>
<dbReference type="PANTHER" id="PTHR24006:SF925">
    <property type="entry name" value="UBIQUITINYL HYDROLASE 1"/>
    <property type="match status" value="1"/>
</dbReference>
<feature type="compositionally biased region" description="Low complexity" evidence="6">
    <location>
        <begin position="1013"/>
        <end position="1026"/>
    </location>
</feature>
<dbReference type="GO" id="GO:0016579">
    <property type="term" value="P:protein deubiquitination"/>
    <property type="evidence" value="ECO:0007669"/>
    <property type="project" value="InterPro"/>
</dbReference>
<feature type="region of interest" description="Disordered" evidence="6">
    <location>
        <begin position="1"/>
        <end position="60"/>
    </location>
</feature>
<dbReference type="InterPro" id="IPR021905">
    <property type="entry name" value="DUF3517"/>
</dbReference>
<dbReference type="PANTHER" id="PTHR24006">
    <property type="entry name" value="UBIQUITIN CARBOXYL-TERMINAL HYDROLASE"/>
    <property type="match status" value="1"/>
</dbReference>
<dbReference type="PROSITE" id="PS00973">
    <property type="entry name" value="USP_2"/>
    <property type="match status" value="1"/>
</dbReference>
<evidence type="ECO:0000256" key="3">
    <source>
        <dbReference type="ARBA" id="ARBA00022670"/>
    </source>
</evidence>